<comment type="caution">
    <text evidence="2">The sequence shown here is derived from an EMBL/GenBank/DDBJ whole genome shotgun (WGS) entry which is preliminary data.</text>
</comment>
<dbReference type="InterPro" id="IPR003812">
    <property type="entry name" value="Fido"/>
</dbReference>
<name>A0ABS0JM64_9ACTN</name>
<dbReference type="Proteomes" id="UP000614915">
    <property type="component" value="Unassembled WGS sequence"/>
</dbReference>
<dbReference type="Gene3D" id="1.10.3290.10">
    <property type="entry name" value="Fido-like domain"/>
    <property type="match status" value="1"/>
</dbReference>
<dbReference type="PIRSF" id="PIRSF038925">
    <property type="entry name" value="AMP-prot_trans"/>
    <property type="match status" value="1"/>
</dbReference>
<protein>
    <submittedName>
        <fullName evidence="2">Fic family protein</fullName>
    </submittedName>
</protein>
<dbReference type="SUPFAM" id="SSF140931">
    <property type="entry name" value="Fic-like"/>
    <property type="match status" value="1"/>
</dbReference>
<dbReference type="RefSeq" id="WP_196928511.1">
    <property type="nucleotide sequence ID" value="NZ_JADOTX010000001.1"/>
</dbReference>
<proteinExistence type="predicted"/>
<dbReference type="Pfam" id="PF13784">
    <property type="entry name" value="Fic_N"/>
    <property type="match status" value="1"/>
</dbReference>
<evidence type="ECO:0000259" key="1">
    <source>
        <dbReference type="PROSITE" id="PS51459"/>
    </source>
</evidence>
<dbReference type="InterPro" id="IPR026287">
    <property type="entry name" value="SoFic-like"/>
</dbReference>
<dbReference type="Pfam" id="PF02661">
    <property type="entry name" value="Fic"/>
    <property type="match status" value="1"/>
</dbReference>
<accession>A0ABS0JM64</accession>
<sequence length="393" mass="44512">MEAANYQKTLFGYPTRRPGDKWAFTYYRPEMIPRDLTFETDTVLLLSEADNALGHLQGLGRLIPQPELLVGPFLTREAIASSRIEGTKASLSDVLKAAEDVSEKTDDIAEVGRYLSATRAGLQLIKELPLSVRLIKAVHEILMEGVRGEERLPGEIRHSPVWIGGSTPNNAIFVPPLHDHLPELLTDWERFVNERSRLPLLVRSALMHYQFETIHPFLDGNGRIGRLLIVLQMIAEQRLTSPLLYLSGYLETHRREYYDHLQAVRETGAIQSWIQFFCRAVKEQSEDAVARAAQLVELREKYYKQAGDDRSRVNMLIPLMFQNPFMTAKRVQSAVGGTPQGARNLLERAVEYGWLQFMGAQGRGGRLYYAATEVLEAIESPTTYERPQPTYGA</sequence>
<dbReference type="PANTHER" id="PTHR13504">
    <property type="entry name" value="FIDO DOMAIN-CONTAINING PROTEIN DDB_G0283145"/>
    <property type="match status" value="1"/>
</dbReference>
<gene>
    <name evidence="2" type="ORF">IW248_004436</name>
</gene>
<evidence type="ECO:0000313" key="3">
    <source>
        <dbReference type="Proteomes" id="UP000614915"/>
    </source>
</evidence>
<dbReference type="InterPro" id="IPR036597">
    <property type="entry name" value="Fido-like_dom_sf"/>
</dbReference>
<dbReference type="PANTHER" id="PTHR13504:SF38">
    <property type="entry name" value="FIDO DOMAIN-CONTAINING PROTEIN"/>
    <property type="match status" value="1"/>
</dbReference>
<evidence type="ECO:0000313" key="2">
    <source>
        <dbReference type="EMBL" id="MBG6068149.1"/>
    </source>
</evidence>
<dbReference type="InterPro" id="IPR025758">
    <property type="entry name" value="Fic/DOC_N"/>
</dbReference>
<dbReference type="InterPro" id="IPR040198">
    <property type="entry name" value="Fido_containing"/>
</dbReference>
<feature type="domain" description="Fido" evidence="1">
    <location>
        <begin position="130"/>
        <end position="279"/>
    </location>
</feature>
<reference evidence="2 3" key="1">
    <citation type="submission" date="2020-11" db="EMBL/GenBank/DDBJ databases">
        <title>Sequencing the genomes of 1000 actinobacteria strains.</title>
        <authorList>
            <person name="Klenk H.-P."/>
        </authorList>
    </citation>
    <scope>NUCLEOTIDE SEQUENCE [LARGE SCALE GENOMIC DNA]</scope>
    <source>
        <strain evidence="2 3">DSM 101692</strain>
    </source>
</reference>
<organism evidence="2 3">
    <name type="scientific">Micromonospora ureilytica</name>
    <dbReference type="NCBI Taxonomy" id="709868"/>
    <lineage>
        <taxon>Bacteria</taxon>
        <taxon>Bacillati</taxon>
        <taxon>Actinomycetota</taxon>
        <taxon>Actinomycetes</taxon>
        <taxon>Micromonosporales</taxon>
        <taxon>Micromonosporaceae</taxon>
        <taxon>Micromonospora</taxon>
    </lineage>
</organism>
<keyword evidence="3" id="KW-1185">Reference proteome</keyword>
<dbReference type="PROSITE" id="PS51459">
    <property type="entry name" value="FIDO"/>
    <property type="match status" value="1"/>
</dbReference>
<dbReference type="EMBL" id="JADOTX010000001">
    <property type="protein sequence ID" value="MBG6068149.1"/>
    <property type="molecule type" value="Genomic_DNA"/>
</dbReference>